<evidence type="ECO:0000256" key="9">
    <source>
        <dbReference type="SAM" id="MobiDB-lite"/>
    </source>
</evidence>
<dbReference type="FunFam" id="3.40.50.1360:FF:000002">
    <property type="entry name" value="Glucosamine-6-phosphate deaminase"/>
    <property type="match status" value="1"/>
</dbReference>
<dbReference type="Pfam" id="PF01182">
    <property type="entry name" value="Glucosamine_iso"/>
    <property type="match status" value="1"/>
</dbReference>
<evidence type="ECO:0000313" key="11">
    <source>
        <dbReference type="EMBL" id="RDW81794.1"/>
    </source>
</evidence>
<reference evidence="11 12" key="1">
    <citation type="journal article" date="2018" name="IMA Fungus">
        <title>IMA Genome-F 9: Draft genome sequence of Annulohypoxylon stygium, Aspergillus mulundensis, Berkeleyomyces basicola (syn. Thielaviopsis basicola), Ceratocystis smalleyi, two Cercospora beticola strains, Coleophoma cylindrospora, Fusarium fracticaudum, Phialophora cf. hyalina, and Morchella septimelata.</title>
        <authorList>
            <person name="Wingfield B.D."/>
            <person name="Bills G.F."/>
            <person name="Dong Y."/>
            <person name="Huang W."/>
            <person name="Nel W.J."/>
            <person name="Swalarsk-Parry B.S."/>
            <person name="Vaghefi N."/>
            <person name="Wilken P.M."/>
            <person name="An Z."/>
            <person name="de Beer Z.W."/>
            <person name="De Vos L."/>
            <person name="Chen L."/>
            <person name="Duong T.A."/>
            <person name="Gao Y."/>
            <person name="Hammerbacher A."/>
            <person name="Kikkert J.R."/>
            <person name="Li Y."/>
            <person name="Li H."/>
            <person name="Li K."/>
            <person name="Li Q."/>
            <person name="Liu X."/>
            <person name="Ma X."/>
            <person name="Naidoo K."/>
            <person name="Pethybridge S.J."/>
            <person name="Sun J."/>
            <person name="Steenkamp E.T."/>
            <person name="van der Nest M.A."/>
            <person name="van Wyk S."/>
            <person name="Wingfield M.J."/>
            <person name="Xiong C."/>
            <person name="Yue Q."/>
            <person name="Zhang X."/>
        </authorList>
    </citation>
    <scope>NUCLEOTIDE SEQUENCE [LARGE SCALE GENOMIC DNA]</scope>
    <source>
        <strain evidence="11 12">DSM 5745</strain>
    </source>
</reference>
<dbReference type="GO" id="GO:0004342">
    <property type="term" value="F:glucosamine-6-phosphate deaminase activity"/>
    <property type="evidence" value="ECO:0007669"/>
    <property type="project" value="UniProtKB-EC"/>
</dbReference>
<dbReference type="GO" id="GO:0042802">
    <property type="term" value="F:identical protein binding"/>
    <property type="evidence" value="ECO:0007669"/>
    <property type="project" value="TreeGrafter"/>
</dbReference>
<dbReference type="AlphaFoldDB" id="A0A3D8S6X5"/>
<evidence type="ECO:0000256" key="8">
    <source>
        <dbReference type="ARBA" id="ARBA00050047"/>
    </source>
</evidence>
<evidence type="ECO:0000313" key="12">
    <source>
        <dbReference type="Proteomes" id="UP000256690"/>
    </source>
</evidence>
<protein>
    <recommendedName>
        <fullName evidence="4">Glucosamine-6-phosphate deaminase</fullName>
        <ecNumber evidence="3">3.5.99.6</ecNumber>
    </recommendedName>
    <alternativeName>
        <fullName evidence="8">Glucosamine-6-phosphate isomerase</fullName>
    </alternativeName>
</protein>
<dbReference type="NCBIfam" id="TIGR00502">
    <property type="entry name" value="nagB"/>
    <property type="match status" value="1"/>
</dbReference>
<name>A0A3D8S6X5_9EURO</name>
<organism evidence="11 12">
    <name type="scientific">Aspergillus mulundensis</name>
    <dbReference type="NCBI Taxonomy" id="1810919"/>
    <lineage>
        <taxon>Eukaryota</taxon>
        <taxon>Fungi</taxon>
        <taxon>Dikarya</taxon>
        <taxon>Ascomycota</taxon>
        <taxon>Pezizomycotina</taxon>
        <taxon>Eurotiomycetes</taxon>
        <taxon>Eurotiomycetidae</taxon>
        <taxon>Eurotiales</taxon>
        <taxon>Aspergillaceae</taxon>
        <taxon>Aspergillus</taxon>
        <taxon>Aspergillus subgen. Nidulantes</taxon>
    </lineage>
</organism>
<evidence type="ECO:0000256" key="1">
    <source>
        <dbReference type="ARBA" id="ARBA00000644"/>
    </source>
</evidence>
<dbReference type="InterPro" id="IPR018321">
    <property type="entry name" value="Glucosamine6P_isomerase_CS"/>
</dbReference>
<dbReference type="Gene3D" id="3.40.50.1360">
    <property type="match status" value="1"/>
</dbReference>
<dbReference type="PANTHER" id="PTHR11280">
    <property type="entry name" value="GLUCOSAMINE-6-PHOSPHATE ISOMERASE"/>
    <property type="match status" value="1"/>
</dbReference>
<dbReference type="GeneID" id="38115721"/>
<dbReference type="Proteomes" id="UP000256690">
    <property type="component" value="Unassembled WGS sequence"/>
</dbReference>
<evidence type="ECO:0000256" key="3">
    <source>
        <dbReference type="ARBA" id="ARBA00012680"/>
    </source>
</evidence>
<dbReference type="GO" id="GO:0005975">
    <property type="term" value="P:carbohydrate metabolic process"/>
    <property type="evidence" value="ECO:0007669"/>
    <property type="project" value="InterPro"/>
</dbReference>
<dbReference type="RefSeq" id="XP_026604847.1">
    <property type="nucleotide sequence ID" value="XM_026747367.1"/>
</dbReference>
<dbReference type="GO" id="GO:0006043">
    <property type="term" value="P:glucosamine catabolic process"/>
    <property type="evidence" value="ECO:0007669"/>
    <property type="project" value="TreeGrafter"/>
</dbReference>
<dbReference type="OrthoDB" id="7663298at2759"/>
<feature type="domain" description="Glucosamine/galactosamine-6-phosphate isomerase" evidence="10">
    <location>
        <begin position="251"/>
        <end position="462"/>
    </location>
</feature>
<feature type="region of interest" description="Disordered" evidence="9">
    <location>
        <begin position="51"/>
        <end position="84"/>
    </location>
</feature>
<comment type="caution">
    <text evidence="11">The sequence shown here is derived from an EMBL/GenBank/DDBJ whole genome shotgun (WGS) entry which is preliminary data.</text>
</comment>
<feature type="compositionally biased region" description="Polar residues" evidence="9">
    <location>
        <begin position="58"/>
        <end position="68"/>
    </location>
</feature>
<dbReference type="InterPro" id="IPR037171">
    <property type="entry name" value="NagB/RpiA_transferase-like"/>
</dbReference>
<dbReference type="EMBL" id="PVWQ01000005">
    <property type="protein sequence ID" value="RDW81794.1"/>
    <property type="molecule type" value="Genomic_DNA"/>
</dbReference>
<proteinExistence type="inferred from homology"/>
<dbReference type="HAMAP" id="MF_01241">
    <property type="entry name" value="GlcN6P_deamin"/>
    <property type="match status" value="1"/>
</dbReference>
<gene>
    <name evidence="11" type="ORF">DSM5745_05351</name>
</gene>
<keyword evidence="5" id="KW-0378">Hydrolase</keyword>
<comment type="similarity">
    <text evidence="2">Belongs to the glucosamine/galactosamine-6-phosphate isomerase family.</text>
</comment>
<accession>A0A3D8S6X5</accession>
<evidence type="ECO:0000256" key="6">
    <source>
        <dbReference type="ARBA" id="ARBA00023277"/>
    </source>
</evidence>
<dbReference type="CDD" id="cd01399">
    <property type="entry name" value="GlcN6P_deaminase"/>
    <property type="match status" value="1"/>
</dbReference>
<dbReference type="PANTHER" id="PTHR11280:SF5">
    <property type="entry name" value="GLUCOSAMINE-6-PHOSPHATE ISOMERASE"/>
    <property type="match status" value="1"/>
</dbReference>
<dbReference type="GO" id="GO:0019262">
    <property type="term" value="P:N-acetylneuraminate catabolic process"/>
    <property type="evidence" value="ECO:0007669"/>
    <property type="project" value="TreeGrafter"/>
</dbReference>
<evidence type="ECO:0000259" key="10">
    <source>
        <dbReference type="Pfam" id="PF01182"/>
    </source>
</evidence>
<dbReference type="EC" id="3.5.99.6" evidence="3"/>
<comment type="function">
    <text evidence="7">Catalyzes the reversible conversion of alpha-D-glucosamine 6-phosphate (GlcN-6P) into beta-D-fructose 6-phosphate (Fru-6P) and ammonium ion, a regulatory reaction step in de novo uridine diphosphate-N-acetyl-alpha-D-glucosamine (UDP-GlcNAc) biosynthesis via hexosamine pathway.</text>
</comment>
<dbReference type="InterPro" id="IPR004547">
    <property type="entry name" value="Glucosamine6P_isomerase"/>
</dbReference>
<dbReference type="GO" id="GO:0006046">
    <property type="term" value="P:N-acetylglucosamine catabolic process"/>
    <property type="evidence" value="ECO:0007669"/>
    <property type="project" value="TreeGrafter"/>
</dbReference>
<keyword evidence="12" id="KW-1185">Reference proteome</keyword>
<keyword evidence="6" id="KW-0119">Carbohydrate metabolism</keyword>
<dbReference type="SUPFAM" id="SSF100950">
    <property type="entry name" value="NagB/RpiA/CoA transferase-like"/>
    <property type="match status" value="1"/>
</dbReference>
<dbReference type="InterPro" id="IPR006148">
    <property type="entry name" value="Glc/Gal-6P_isomerase"/>
</dbReference>
<dbReference type="PROSITE" id="PS01161">
    <property type="entry name" value="GLC_GALNAC_ISOMERASE"/>
    <property type="match status" value="1"/>
</dbReference>
<dbReference type="STRING" id="1810919.A0A3D8S6X5"/>
<evidence type="ECO:0000256" key="7">
    <source>
        <dbReference type="ARBA" id="ARBA00049961"/>
    </source>
</evidence>
<sequence>MLGPQGICPRCIEINSYAGVGMLGPARSSYSARPLYGPDVAIPSIEDDMFLEGDESTPAPSTTIYQTPSRRENNPGTSDVGDGIYQPYNTLVKPEPFGLVRQICGHQPEANTTSQGEGCTVALCLGCNNIVTAALGLASLERQTPPVSVSEDESNPEYSSRTGRLKLTFGFTFPIIMTLAPIPWPCFIPTCINVYDHAAGPDKISQWHFRSPRKNSALSPSSRPVILNKPSFNLSKLVIMRVIIRDTSLQASEYIADYIISRIESFRPSESNPFVLGLPTGSSPEIIYKTLVRRHKAGDVSFKHVVTFNMDEYVGLPRDHPESYHSFMYKHFFSHVDVPPQNINILNGNAPDLIAECASFEARIARYGGIELFLGGVGSDGHIAFNEPGSSLNSRTRVKTLAYDTIMANSRFFNNDVTQVPRMALTVGIRTIMEAREVVVVATGAHKALALKEGLEGGVNHMWTISSLQLHQHPLIVCDRDATLELKVKTVRYFESIEQAGTDARTQGPPLVYRPRTYFPAPMAVDRSQELTPAATPEKTSKELRINTDLTQSFEEDELTPDSMSSRLVDSAVGGLDATLKGDLMFDRMGARMEAH</sequence>
<evidence type="ECO:0000256" key="2">
    <source>
        <dbReference type="ARBA" id="ARBA00005526"/>
    </source>
</evidence>
<comment type="catalytic activity">
    <reaction evidence="1">
        <text>alpha-D-glucosamine 6-phosphate + H2O = beta-D-fructose 6-phosphate + NH4(+)</text>
        <dbReference type="Rhea" id="RHEA:12172"/>
        <dbReference type="ChEBI" id="CHEBI:15377"/>
        <dbReference type="ChEBI" id="CHEBI:28938"/>
        <dbReference type="ChEBI" id="CHEBI:57634"/>
        <dbReference type="ChEBI" id="CHEBI:75989"/>
        <dbReference type="EC" id="3.5.99.6"/>
    </reaction>
</comment>
<evidence type="ECO:0000256" key="4">
    <source>
        <dbReference type="ARBA" id="ARBA00017067"/>
    </source>
</evidence>
<evidence type="ECO:0000256" key="5">
    <source>
        <dbReference type="ARBA" id="ARBA00022801"/>
    </source>
</evidence>
<dbReference type="GO" id="GO:0005829">
    <property type="term" value="C:cytosol"/>
    <property type="evidence" value="ECO:0007669"/>
    <property type="project" value="UniProtKB-ARBA"/>
</dbReference>